<gene>
    <name evidence="2" type="ORF">GU926_00905</name>
</gene>
<protein>
    <recommendedName>
        <fullName evidence="4">DUF4412 domain-containing protein</fullName>
    </recommendedName>
</protein>
<evidence type="ECO:0000256" key="1">
    <source>
        <dbReference type="SAM" id="SignalP"/>
    </source>
</evidence>
<organism evidence="2 3">
    <name type="scientific">Nibribacter ruber</name>
    <dbReference type="NCBI Taxonomy" id="2698458"/>
    <lineage>
        <taxon>Bacteria</taxon>
        <taxon>Pseudomonadati</taxon>
        <taxon>Bacteroidota</taxon>
        <taxon>Cytophagia</taxon>
        <taxon>Cytophagales</taxon>
        <taxon>Hymenobacteraceae</taxon>
        <taxon>Nibribacter</taxon>
    </lineage>
</organism>
<name>A0A6P1NUY3_9BACT</name>
<reference evidence="2 3" key="1">
    <citation type="submission" date="2020-01" db="EMBL/GenBank/DDBJ databases">
        <authorList>
            <person name="Kim M."/>
        </authorList>
    </citation>
    <scope>NUCLEOTIDE SEQUENCE [LARGE SCALE GENOMIC DNA]</scope>
    <source>
        <strain evidence="2 3">BT10</strain>
    </source>
</reference>
<dbReference type="KEGG" id="nib:GU926_00905"/>
<proteinExistence type="predicted"/>
<dbReference type="RefSeq" id="WP_160688111.1">
    <property type="nucleotide sequence ID" value="NZ_CP047897.1"/>
</dbReference>
<dbReference type="EMBL" id="CP047897">
    <property type="protein sequence ID" value="QHL86079.1"/>
    <property type="molecule type" value="Genomic_DNA"/>
</dbReference>
<keyword evidence="3" id="KW-1185">Reference proteome</keyword>
<dbReference type="Proteomes" id="UP000464214">
    <property type="component" value="Chromosome"/>
</dbReference>
<evidence type="ECO:0000313" key="2">
    <source>
        <dbReference type="EMBL" id="QHL86079.1"/>
    </source>
</evidence>
<feature type="signal peptide" evidence="1">
    <location>
        <begin position="1"/>
        <end position="20"/>
    </location>
</feature>
<evidence type="ECO:0000313" key="3">
    <source>
        <dbReference type="Proteomes" id="UP000464214"/>
    </source>
</evidence>
<sequence length="222" mass="25087">MKNKLLLALLTTCLTGSVLAVHGQNMPAQAARMVANQHNQFHMQRQMQMLHTMSMGERSSTLSNPLATYMVVMKDSTVIKVQGKIKFDVFKVSYLETLDLSKRPKDPARHLKIYPKNTRSITKVFTNKKQSVPGLPADSCWLFKSVEGKINGYSYLPLPQNSAGANSDYFKFFQKGDGKLQVLQQDSLLVMMQDSEKAKNYLKKGSPYKALLEYNKVQTTKN</sequence>
<feature type="chain" id="PRO_5026698041" description="DUF4412 domain-containing protein" evidence="1">
    <location>
        <begin position="21"/>
        <end position="222"/>
    </location>
</feature>
<keyword evidence="1" id="KW-0732">Signal</keyword>
<evidence type="ECO:0008006" key="4">
    <source>
        <dbReference type="Google" id="ProtNLM"/>
    </source>
</evidence>
<dbReference type="AlphaFoldDB" id="A0A6P1NUY3"/>
<accession>A0A6P1NUY3</accession>